<keyword evidence="6" id="KW-1185">Reference proteome</keyword>
<proteinExistence type="predicted"/>
<dbReference type="SUPFAM" id="SSF46785">
    <property type="entry name" value="Winged helix' DNA-binding domain"/>
    <property type="match status" value="1"/>
</dbReference>
<dbReference type="PATRIC" id="fig|1216932.3.peg.835"/>
<evidence type="ECO:0000256" key="3">
    <source>
        <dbReference type="ARBA" id="ARBA00023163"/>
    </source>
</evidence>
<gene>
    <name evidence="5" type="ORF">CM240_0849</name>
</gene>
<evidence type="ECO:0000256" key="1">
    <source>
        <dbReference type="ARBA" id="ARBA00023015"/>
    </source>
</evidence>
<dbReference type="InterPro" id="IPR036390">
    <property type="entry name" value="WH_DNA-bd_sf"/>
</dbReference>
<dbReference type="PRINTS" id="PR00778">
    <property type="entry name" value="HTHARSR"/>
</dbReference>
<evidence type="ECO:0000256" key="2">
    <source>
        <dbReference type="ARBA" id="ARBA00023125"/>
    </source>
</evidence>
<evidence type="ECO:0000313" key="6">
    <source>
        <dbReference type="Proteomes" id="UP000019426"/>
    </source>
</evidence>
<dbReference type="PANTHER" id="PTHR33154">
    <property type="entry name" value="TRANSCRIPTIONAL REGULATOR, ARSR FAMILY"/>
    <property type="match status" value="1"/>
</dbReference>
<dbReference type="RefSeq" id="WP_341349773.1">
    <property type="nucleotide sequence ID" value="NZ_HG917868.1"/>
</dbReference>
<dbReference type="PANTHER" id="PTHR33154:SF33">
    <property type="entry name" value="TRANSCRIPTIONAL REPRESSOR SDPR"/>
    <property type="match status" value="1"/>
</dbReference>
<name>W6RUN5_9CLOT</name>
<dbReference type="InterPro" id="IPR001845">
    <property type="entry name" value="HTH_ArsR_DNA-bd_dom"/>
</dbReference>
<evidence type="ECO:0000259" key="4">
    <source>
        <dbReference type="PROSITE" id="PS50987"/>
    </source>
</evidence>
<dbReference type="GO" id="GO:0003700">
    <property type="term" value="F:DNA-binding transcription factor activity"/>
    <property type="evidence" value="ECO:0007669"/>
    <property type="project" value="InterPro"/>
</dbReference>
<dbReference type="Gene3D" id="1.10.10.10">
    <property type="entry name" value="Winged helix-like DNA-binding domain superfamily/Winged helix DNA-binding domain"/>
    <property type="match status" value="1"/>
</dbReference>
<keyword evidence="1" id="KW-0805">Transcription regulation</keyword>
<dbReference type="InterPro" id="IPR036388">
    <property type="entry name" value="WH-like_DNA-bd_sf"/>
</dbReference>
<feature type="domain" description="HTH arsR-type" evidence="4">
    <location>
        <begin position="11"/>
        <end position="112"/>
    </location>
</feature>
<protein>
    <submittedName>
        <fullName evidence="5">Transcriptional regulator, ArsR family</fullName>
    </submittedName>
</protein>
<dbReference type="KEGG" id="clt:CM240_0849"/>
<organism evidence="5 6">
    <name type="scientific">Clostridium bornimense</name>
    <dbReference type="NCBI Taxonomy" id="1216932"/>
    <lineage>
        <taxon>Bacteria</taxon>
        <taxon>Bacillati</taxon>
        <taxon>Bacillota</taxon>
        <taxon>Clostridia</taxon>
        <taxon>Eubacteriales</taxon>
        <taxon>Clostridiaceae</taxon>
        <taxon>Clostridium</taxon>
    </lineage>
</organism>
<dbReference type="PROSITE" id="PS50987">
    <property type="entry name" value="HTH_ARSR_2"/>
    <property type="match status" value="1"/>
</dbReference>
<dbReference type="NCBIfam" id="NF033788">
    <property type="entry name" value="HTH_metalloreg"/>
    <property type="match status" value="1"/>
</dbReference>
<sequence length="122" mass="14190">MRKCKFRMSKIASEFKKCKGAFIALGDETRQQIILALLESDCRGIRVGEITEKTNLSRPAVSHHLKILKEAGIINMRREGTKNYYFVDADQSQWKRILELVQLIYKAACDIKENDSRKEEPW</sequence>
<reference evidence="5 6" key="1">
    <citation type="submission" date="2013-11" db="EMBL/GenBank/DDBJ databases">
        <title>Complete genome sequence of Clostridum sp. M2/40.</title>
        <authorList>
            <person name="Wibberg D."/>
            <person name="Puehler A."/>
            <person name="Schlueter A."/>
        </authorList>
    </citation>
    <scope>NUCLEOTIDE SEQUENCE [LARGE SCALE GENOMIC DNA]</scope>
    <source>
        <strain evidence="6">M2/40</strain>
    </source>
</reference>
<dbReference type="CDD" id="cd00090">
    <property type="entry name" value="HTH_ARSR"/>
    <property type="match status" value="1"/>
</dbReference>
<dbReference type="SMART" id="SM00418">
    <property type="entry name" value="HTH_ARSR"/>
    <property type="match status" value="1"/>
</dbReference>
<dbReference type="InterPro" id="IPR051081">
    <property type="entry name" value="HTH_MetalResp_TranReg"/>
</dbReference>
<dbReference type="Proteomes" id="UP000019426">
    <property type="component" value="Chromosome M2/40_rep1"/>
</dbReference>
<dbReference type="AlphaFoldDB" id="W6RUN5"/>
<dbReference type="InterPro" id="IPR011991">
    <property type="entry name" value="ArsR-like_HTH"/>
</dbReference>
<keyword evidence="2" id="KW-0238">DNA-binding</keyword>
<dbReference type="GO" id="GO:0003677">
    <property type="term" value="F:DNA binding"/>
    <property type="evidence" value="ECO:0007669"/>
    <property type="project" value="UniProtKB-KW"/>
</dbReference>
<evidence type="ECO:0000313" key="5">
    <source>
        <dbReference type="EMBL" id="CDM68013.1"/>
    </source>
</evidence>
<dbReference type="STRING" id="1216932.CM240_0849"/>
<accession>W6RUN5</accession>
<dbReference type="Pfam" id="PF01022">
    <property type="entry name" value="HTH_5"/>
    <property type="match status" value="1"/>
</dbReference>
<dbReference type="eggNOG" id="COG0640">
    <property type="taxonomic scope" value="Bacteria"/>
</dbReference>
<dbReference type="EMBL" id="HG917868">
    <property type="protein sequence ID" value="CDM68013.1"/>
    <property type="molecule type" value="Genomic_DNA"/>
</dbReference>
<keyword evidence="3" id="KW-0804">Transcription</keyword>
<dbReference type="HOGENOM" id="CLU_097806_8_0_9"/>